<proteinExistence type="predicted"/>
<dbReference type="Proteomes" id="UP000326041">
    <property type="component" value="Chromosome"/>
</dbReference>
<protein>
    <submittedName>
        <fullName evidence="2">Uncharacterized protein</fullName>
    </submittedName>
</protein>
<reference evidence="2 3" key="1">
    <citation type="submission" date="2017-09" db="EMBL/GenBank/DDBJ databases">
        <authorList>
            <person name="Lee N."/>
            <person name="Cho B.-K."/>
        </authorList>
    </citation>
    <scope>NUCLEOTIDE SEQUENCE [LARGE SCALE GENOMIC DNA]</scope>
    <source>
        <strain evidence="2 3">ATCC 13879</strain>
    </source>
</reference>
<evidence type="ECO:0000256" key="1">
    <source>
        <dbReference type="SAM" id="Phobius"/>
    </source>
</evidence>
<sequence>MMIILGPLMMSLPGVIPAADYRGWREAAVKAHGGVWNAGCSRAYTTFRYVGLMAAWRGAVFAVGATALVIFVYTR</sequence>
<keyword evidence="1" id="KW-0472">Membrane</keyword>
<keyword evidence="3" id="KW-1185">Reference proteome</keyword>
<evidence type="ECO:0000313" key="2">
    <source>
        <dbReference type="EMBL" id="QEV07445.1"/>
    </source>
</evidence>
<evidence type="ECO:0000313" key="3">
    <source>
        <dbReference type="Proteomes" id="UP000326041"/>
    </source>
</evidence>
<gene>
    <name evidence="2" type="ORF">CP972_19000</name>
</gene>
<organism evidence="2 3">
    <name type="scientific">Streptomyces prasinus</name>
    <dbReference type="NCBI Taxonomy" id="67345"/>
    <lineage>
        <taxon>Bacteria</taxon>
        <taxon>Bacillati</taxon>
        <taxon>Actinomycetota</taxon>
        <taxon>Actinomycetes</taxon>
        <taxon>Kitasatosporales</taxon>
        <taxon>Streptomycetaceae</taxon>
        <taxon>Streptomyces</taxon>
    </lineage>
</organism>
<keyword evidence="1" id="KW-1133">Transmembrane helix</keyword>
<accession>A0ABX6AXG1</accession>
<feature type="transmembrane region" description="Helical" evidence="1">
    <location>
        <begin position="54"/>
        <end position="73"/>
    </location>
</feature>
<keyword evidence="1" id="KW-0812">Transmembrane</keyword>
<name>A0ABX6AXG1_9ACTN</name>
<dbReference type="EMBL" id="CP023697">
    <property type="protein sequence ID" value="QEV07445.1"/>
    <property type="molecule type" value="Genomic_DNA"/>
</dbReference>